<feature type="region of interest" description="Disordered" evidence="1">
    <location>
        <begin position="15"/>
        <end position="53"/>
    </location>
</feature>
<gene>
    <name evidence="2" type="ORF">HAX54_007451</name>
</gene>
<comment type="caution">
    <text evidence="2">The sequence shown here is derived from an EMBL/GenBank/DDBJ whole genome shotgun (WGS) entry which is preliminary data.</text>
</comment>
<name>A0ABS8WXU6_DATST</name>
<sequence length="139" mass="14741">MAQFHIQGTRPFALGQARGRSKIGATGHAIGYRSGTRKGTRRPSSPRDGRGAAGLVPARWQACSSTLPTLCGVRAALDVVMGGATWQGGAQHALSQRVDRRATTVSRCDGACDEALDAAVVGETRQGGFNHRKWISHFN</sequence>
<dbReference type="Proteomes" id="UP000823775">
    <property type="component" value="Unassembled WGS sequence"/>
</dbReference>
<keyword evidence="3" id="KW-1185">Reference proteome</keyword>
<organism evidence="2 3">
    <name type="scientific">Datura stramonium</name>
    <name type="common">Jimsonweed</name>
    <name type="synonym">Common thornapple</name>
    <dbReference type="NCBI Taxonomy" id="4076"/>
    <lineage>
        <taxon>Eukaryota</taxon>
        <taxon>Viridiplantae</taxon>
        <taxon>Streptophyta</taxon>
        <taxon>Embryophyta</taxon>
        <taxon>Tracheophyta</taxon>
        <taxon>Spermatophyta</taxon>
        <taxon>Magnoliopsida</taxon>
        <taxon>eudicotyledons</taxon>
        <taxon>Gunneridae</taxon>
        <taxon>Pentapetalae</taxon>
        <taxon>asterids</taxon>
        <taxon>lamiids</taxon>
        <taxon>Solanales</taxon>
        <taxon>Solanaceae</taxon>
        <taxon>Solanoideae</taxon>
        <taxon>Datureae</taxon>
        <taxon>Datura</taxon>
    </lineage>
</organism>
<accession>A0ABS8WXU6</accession>
<evidence type="ECO:0000313" key="2">
    <source>
        <dbReference type="EMBL" id="MCE3216671.1"/>
    </source>
</evidence>
<evidence type="ECO:0000313" key="3">
    <source>
        <dbReference type="Proteomes" id="UP000823775"/>
    </source>
</evidence>
<reference evidence="2 3" key="1">
    <citation type="journal article" date="2021" name="BMC Genomics">
        <title>Datura genome reveals duplications of psychoactive alkaloid biosynthetic genes and high mutation rate following tissue culture.</title>
        <authorList>
            <person name="Rajewski A."/>
            <person name="Carter-House D."/>
            <person name="Stajich J."/>
            <person name="Litt A."/>
        </authorList>
    </citation>
    <scope>NUCLEOTIDE SEQUENCE [LARGE SCALE GENOMIC DNA]</scope>
    <source>
        <strain evidence="2">AR-01</strain>
    </source>
</reference>
<protein>
    <submittedName>
        <fullName evidence="2">Uncharacterized protein</fullName>
    </submittedName>
</protein>
<dbReference type="EMBL" id="JACEIK010013818">
    <property type="protein sequence ID" value="MCE3216671.1"/>
    <property type="molecule type" value="Genomic_DNA"/>
</dbReference>
<evidence type="ECO:0000256" key="1">
    <source>
        <dbReference type="SAM" id="MobiDB-lite"/>
    </source>
</evidence>
<proteinExistence type="predicted"/>